<dbReference type="InterPro" id="IPR011032">
    <property type="entry name" value="GroES-like_sf"/>
</dbReference>
<dbReference type="AlphaFoldDB" id="A0A368X8I2"/>
<evidence type="ECO:0000313" key="8">
    <source>
        <dbReference type="Proteomes" id="UP000252585"/>
    </source>
</evidence>
<dbReference type="Pfam" id="PF00107">
    <property type="entry name" value="ADH_zinc_N"/>
    <property type="match status" value="1"/>
</dbReference>
<dbReference type="SUPFAM" id="SSF50129">
    <property type="entry name" value="GroES-like"/>
    <property type="match status" value="1"/>
</dbReference>
<sequence>MKAIVCEEPRVFKWQNKKKPQNESGYAIVNIKRIGICGTDLHAFNGNQPFFDYPRVLGHELSGVIESVGENSYGLKENDQVSVIPYMECGKCLACKKGLTNCCIDMKVMGVHFDGGMAEQISVPYDHLIKTNDLSLDQSAILEPLSIGAHAVRRSDLQKGDFVLVIGAGPIGLGVMQAAKRMGAKVIAMDINEERLMFSENWAKVDYSINLLNGSLEQLKNITNGDMPSIVFDATGNSKSMMDAFQYPAHGGKLIYVGLVKSDITFSDPLFHSKELTLMASRNATQEDFDFVIQSIEKGYIDADRFITHRATFDQLLDEFENWLNPETGVVKAMVEL</sequence>
<dbReference type="RefSeq" id="WP_114354006.1">
    <property type="nucleotide sequence ID" value="NZ_QPJJ01000014.1"/>
</dbReference>
<dbReference type="InterPro" id="IPR013154">
    <property type="entry name" value="ADH-like_N"/>
</dbReference>
<dbReference type="GO" id="GO:0016491">
    <property type="term" value="F:oxidoreductase activity"/>
    <property type="evidence" value="ECO:0007669"/>
    <property type="project" value="UniProtKB-KW"/>
</dbReference>
<protein>
    <submittedName>
        <fullName evidence="7">2-desacetyl-2-hydroxyethyl bacteriochlorophyllide A dehydrogenase</fullName>
    </submittedName>
</protein>
<dbReference type="Pfam" id="PF08240">
    <property type="entry name" value="ADH_N"/>
    <property type="match status" value="1"/>
</dbReference>
<dbReference type="Gene3D" id="3.40.50.720">
    <property type="entry name" value="NAD(P)-binding Rossmann-like Domain"/>
    <property type="match status" value="1"/>
</dbReference>
<organism evidence="7 8">
    <name type="scientific">Saliterribacillus persicus</name>
    <dbReference type="NCBI Taxonomy" id="930114"/>
    <lineage>
        <taxon>Bacteria</taxon>
        <taxon>Bacillati</taxon>
        <taxon>Bacillota</taxon>
        <taxon>Bacilli</taxon>
        <taxon>Bacillales</taxon>
        <taxon>Bacillaceae</taxon>
        <taxon>Saliterribacillus</taxon>
    </lineage>
</organism>
<evidence type="ECO:0000256" key="4">
    <source>
        <dbReference type="RuleBase" id="RU361277"/>
    </source>
</evidence>
<comment type="caution">
    <text evidence="7">The sequence shown here is derived from an EMBL/GenBank/DDBJ whole genome shotgun (WGS) entry which is preliminary data.</text>
</comment>
<dbReference type="Proteomes" id="UP000252585">
    <property type="component" value="Unassembled WGS sequence"/>
</dbReference>
<dbReference type="PANTHER" id="PTHR43401">
    <property type="entry name" value="L-THREONINE 3-DEHYDROGENASE"/>
    <property type="match status" value="1"/>
</dbReference>
<feature type="domain" description="Alcohol dehydrogenase-like N-terminal" evidence="6">
    <location>
        <begin position="25"/>
        <end position="132"/>
    </location>
</feature>
<gene>
    <name evidence="7" type="ORF">DFR57_11460</name>
</gene>
<dbReference type="InterPro" id="IPR002328">
    <property type="entry name" value="ADH_Zn_CS"/>
</dbReference>
<evidence type="ECO:0000259" key="5">
    <source>
        <dbReference type="Pfam" id="PF00107"/>
    </source>
</evidence>
<name>A0A368X8I2_9BACI</name>
<evidence type="ECO:0000313" key="7">
    <source>
        <dbReference type="EMBL" id="RCW64272.1"/>
    </source>
</evidence>
<dbReference type="PANTHER" id="PTHR43401:SF3">
    <property type="entry name" value="L-GALACTONATE-5-DEHYDROGENASE"/>
    <property type="match status" value="1"/>
</dbReference>
<evidence type="ECO:0000256" key="1">
    <source>
        <dbReference type="ARBA" id="ARBA00022723"/>
    </source>
</evidence>
<evidence type="ECO:0000256" key="2">
    <source>
        <dbReference type="ARBA" id="ARBA00022833"/>
    </source>
</evidence>
<dbReference type="CDD" id="cd08261">
    <property type="entry name" value="Zn_ADH7"/>
    <property type="match status" value="1"/>
</dbReference>
<dbReference type="SUPFAM" id="SSF51735">
    <property type="entry name" value="NAD(P)-binding Rossmann-fold domains"/>
    <property type="match status" value="1"/>
</dbReference>
<comment type="cofactor">
    <cofactor evidence="4">
        <name>Zn(2+)</name>
        <dbReference type="ChEBI" id="CHEBI:29105"/>
    </cofactor>
</comment>
<dbReference type="EMBL" id="QPJJ01000014">
    <property type="protein sequence ID" value="RCW64272.1"/>
    <property type="molecule type" value="Genomic_DNA"/>
</dbReference>
<comment type="similarity">
    <text evidence="4">Belongs to the zinc-containing alcohol dehydrogenase family.</text>
</comment>
<keyword evidence="1 4" id="KW-0479">Metal-binding</keyword>
<dbReference type="InterPro" id="IPR036291">
    <property type="entry name" value="NAD(P)-bd_dom_sf"/>
</dbReference>
<keyword evidence="2 4" id="KW-0862">Zinc</keyword>
<dbReference type="Gene3D" id="3.90.180.10">
    <property type="entry name" value="Medium-chain alcohol dehydrogenases, catalytic domain"/>
    <property type="match status" value="1"/>
</dbReference>
<dbReference type="InterPro" id="IPR013149">
    <property type="entry name" value="ADH-like_C"/>
</dbReference>
<dbReference type="PROSITE" id="PS00059">
    <property type="entry name" value="ADH_ZINC"/>
    <property type="match status" value="1"/>
</dbReference>
<dbReference type="InterPro" id="IPR050129">
    <property type="entry name" value="Zn_alcohol_dh"/>
</dbReference>
<dbReference type="OrthoDB" id="9770238at2"/>
<reference evidence="7 8" key="1">
    <citation type="submission" date="2018-07" db="EMBL/GenBank/DDBJ databases">
        <title>Genomic Encyclopedia of Type Strains, Phase IV (KMG-IV): sequencing the most valuable type-strain genomes for metagenomic binning, comparative biology and taxonomic classification.</title>
        <authorList>
            <person name="Goeker M."/>
        </authorList>
    </citation>
    <scope>NUCLEOTIDE SEQUENCE [LARGE SCALE GENOMIC DNA]</scope>
    <source>
        <strain evidence="7 8">DSM 27696</strain>
    </source>
</reference>
<keyword evidence="8" id="KW-1185">Reference proteome</keyword>
<feature type="domain" description="Alcohol dehydrogenase-like C-terminal" evidence="5">
    <location>
        <begin position="170"/>
        <end position="296"/>
    </location>
</feature>
<keyword evidence="3" id="KW-0560">Oxidoreductase</keyword>
<evidence type="ECO:0000259" key="6">
    <source>
        <dbReference type="Pfam" id="PF08240"/>
    </source>
</evidence>
<proteinExistence type="inferred from homology"/>
<dbReference type="GO" id="GO:0008270">
    <property type="term" value="F:zinc ion binding"/>
    <property type="evidence" value="ECO:0007669"/>
    <property type="project" value="InterPro"/>
</dbReference>
<evidence type="ECO:0000256" key="3">
    <source>
        <dbReference type="ARBA" id="ARBA00023002"/>
    </source>
</evidence>
<accession>A0A368X8I2</accession>